<dbReference type="STRING" id="138119.DSY4110"/>
<dbReference type="GO" id="GO:0006631">
    <property type="term" value="P:fatty acid metabolic process"/>
    <property type="evidence" value="ECO:0007669"/>
    <property type="project" value="TreeGrafter"/>
</dbReference>
<dbReference type="EMBL" id="AP008230">
    <property type="protein sequence ID" value="BAE85899.1"/>
    <property type="molecule type" value="Genomic_DNA"/>
</dbReference>
<dbReference type="PANTHER" id="PTHR43201:SF5">
    <property type="entry name" value="MEDIUM-CHAIN ACYL-COA LIGASE ACSF2, MITOCHONDRIAL"/>
    <property type="match status" value="1"/>
</dbReference>
<name>Q24PZ3_DESHY</name>
<sequence length="521" mass="58112">MKAMIKLLCALFKIGLFSPWGLYSLAAALCKHGINIMALLGFAAKVYGEKTGLIDEKEELTYRELYAQSRRIAWLLQEKYHLQRGDKVGFICKNHAAFSKALFAVAQSGADIYLLNAEMSGSQFNQLAEQTDFNLLIYDFEASHLLDGSAYQKDQLLSYHEHLPALNNLAEQSCPENLQSRPSSRGRLVILTGGTTGKARAAAHQPSLYNYLNPFLTLINRLKLTHYQTAYIATPLYHGYGLAILLVLITMGKKVVIQKGFDPVKACRLIRKHQVEVVTVVPLMIDKMLRQNPEDLQSLACIVSGGAELNPKLIRETAEKLGDVLYNLYGTSEAGLNIIATPQDLSYSANTLGKIIKGVRLKIMDDNKHEVPIGSVGQFCIKNAWSMGNKSEPWLETGDLGYRDQQGYYFLCGRVDDMVVSAGENVYPADLEQVLRNHPHIEEVAVIGVSDERFGQRLKGFVVREEGACLTQEELLAWLRPRVARFQLPKEIVLVQQLPYTSLGKIDKKQLRNSMGGDCGD</sequence>
<dbReference type="Gene3D" id="3.40.50.12780">
    <property type="entry name" value="N-terminal domain of ligase-like"/>
    <property type="match status" value="1"/>
</dbReference>
<gene>
    <name evidence="5" type="ordered locus">DSY4110</name>
</gene>
<keyword evidence="6" id="KW-1185">Reference proteome</keyword>
<organism evidence="5 6">
    <name type="scientific">Desulfitobacterium hafniense (strain Y51)</name>
    <dbReference type="NCBI Taxonomy" id="138119"/>
    <lineage>
        <taxon>Bacteria</taxon>
        <taxon>Bacillati</taxon>
        <taxon>Bacillota</taxon>
        <taxon>Clostridia</taxon>
        <taxon>Eubacteriales</taxon>
        <taxon>Desulfitobacteriaceae</taxon>
        <taxon>Desulfitobacterium</taxon>
    </lineage>
</organism>
<dbReference type="AlphaFoldDB" id="Q24PZ3"/>
<dbReference type="Pfam" id="PF13193">
    <property type="entry name" value="AMP-binding_C"/>
    <property type="match status" value="1"/>
</dbReference>
<evidence type="ECO:0000259" key="3">
    <source>
        <dbReference type="Pfam" id="PF00501"/>
    </source>
</evidence>
<dbReference type="HOGENOM" id="CLU_000022_59_0_9"/>
<dbReference type="KEGG" id="dsy:DSY4110"/>
<evidence type="ECO:0000313" key="5">
    <source>
        <dbReference type="EMBL" id="BAE85899.1"/>
    </source>
</evidence>
<dbReference type="SUPFAM" id="SSF56801">
    <property type="entry name" value="Acetyl-CoA synthetase-like"/>
    <property type="match status" value="1"/>
</dbReference>
<comment type="similarity">
    <text evidence="1">Belongs to the ATP-dependent AMP-binding enzyme family.</text>
</comment>
<dbReference type="Proteomes" id="UP000001946">
    <property type="component" value="Chromosome"/>
</dbReference>
<dbReference type="Gene3D" id="3.30.300.30">
    <property type="match status" value="1"/>
</dbReference>
<keyword evidence="2" id="KW-0436">Ligase</keyword>
<evidence type="ECO:0000256" key="1">
    <source>
        <dbReference type="ARBA" id="ARBA00006432"/>
    </source>
</evidence>
<evidence type="ECO:0000256" key="2">
    <source>
        <dbReference type="ARBA" id="ARBA00022598"/>
    </source>
</evidence>
<feature type="domain" description="AMP-binding enzyme C-terminal" evidence="4">
    <location>
        <begin position="431"/>
        <end position="505"/>
    </location>
</feature>
<dbReference type="InterPro" id="IPR042099">
    <property type="entry name" value="ANL_N_sf"/>
</dbReference>
<dbReference type="InterPro" id="IPR025110">
    <property type="entry name" value="AMP-bd_C"/>
</dbReference>
<protein>
    <recommendedName>
        <fullName evidence="7">AMP-dependent synthetase and ligase</fullName>
    </recommendedName>
</protein>
<dbReference type="InterPro" id="IPR000873">
    <property type="entry name" value="AMP-dep_synth/lig_dom"/>
</dbReference>
<dbReference type="Pfam" id="PF00501">
    <property type="entry name" value="AMP-binding"/>
    <property type="match status" value="1"/>
</dbReference>
<dbReference type="InterPro" id="IPR045851">
    <property type="entry name" value="AMP-bd_C_sf"/>
</dbReference>
<evidence type="ECO:0000313" key="6">
    <source>
        <dbReference type="Proteomes" id="UP000001946"/>
    </source>
</evidence>
<dbReference type="PANTHER" id="PTHR43201">
    <property type="entry name" value="ACYL-COA SYNTHETASE"/>
    <property type="match status" value="1"/>
</dbReference>
<dbReference type="eggNOG" id="COG0318">
    <property type="taxonomic scope" value="Bacteria"/>
</dbReference>
<accession>Q24PZ3</accession>
<feature type="domain" description="AMP-dependent synthetase/ligase" evidence="3">
    <location>
        <begin position="44"/>
        <end position="387"/>
    </location>
</feature>
<reference evidence="5 6" key="1">
    <citation type="journal article" date="2006" name="J. Bacteriol.">
        <title>Complete genome sequence of the dehalorespiring bacterium Desulfitobacterium hafniense Y51 and comparison with Dehalococcoides ethenogenes 195.</title>
        <authorList>
            <person name="Nonaka H."/>
            <person name="Keresztes G."/>
            <person name="Shinoda Y."/>
            <person name="Ikenaga Y."/>
            <person name="Abe M."/>
            <person name="Naito K."/>
            <person name="Inatomi K."/>
            <person name="Furukawa K."/>
            <person name="Inui M."/>
            <person name="Yukawa H."/>
        </authorList>
    </citation>
    <scope>NUCLEOTIDE SEQUENCE [LARGE SCALE GENOMIC DNA]</scope>
    <source>
        <strain evidence="5 6">Y51</strain>
    </source>
</reference>
<dbReference type="CDD" id="cd04433">
    <property type="entry name" value="AFD_class_I"/>
    <property type="match status" value="1"/>
</dbReference>
<evidence type="ECO:0008006" key="7">
    <source>
        <dbReference type="Google" id="ProtNLM"/>
    </source>
</evidence>
<evidence type="ECO:0000259" key="4">
    <source>
        <dbReference type="Pfam" id="PF13193"/>
    </source>
</evidence>
<dbReference type="FunFam" id="3.30.300.30:FF:000008">
    <property type="entry name" value="2,3-dihydroxybenzoate-AMP ligase"/>
    <property type="match status" value="1"/>
</dbReference>
<dbReference type="GO" id="GO:0031956">
    <property type="term" value="F:medium-chain fatty acid-CoA ligase activity"/>
    <property type="evidence" value="ECO:0007669"/>
    <property type="project" value="TreeGrafter"/>
</dbReference>
<proteinExistence type="inferred from homology"/>